<dbReference type="GeneID" id="557029"/>
<dbReference type="OrthoDB" id="9900190at2759"/>
<gene>
    <name evidence="5 6" type="primary">plekhs1.3</name>
    <name evidence="3 5" type="ORF">zgc:158404</name>
</gene>
<dbReference type="InterPro" id="IPR042986">
    <property type="entry name" value="PLEKHS1"/>
</dbReference>
<dbReference type="SUPFAM" id="SSF50729">
    <property type="entry name" value="PH domain-like"/>
    <property type="match status" value="1"/>
</dbReference>
<dbReference type="PANTHER" id="PTHR47014">
    <property type="entry name" value="PLECKSTRIN HOMOLOGY DOMAIN-CONTAINING FAMILY S MEMBER 1"/>
    <property type="match status" value="1"/>
</dbReference>
<feature type="compositionally biased region" description="Basic and acidic residues" evidence="1">
    <location>
        <begin position="283"/>
        <end position="301"/>
    </location>
</feature>
<dbReference type="PhylomeDB" id="A1L1V3"/>
<dbReference type="AlphaFoldDB" id="A1L1V3"/>
<dbReference type="AGR" id="ZFIN:ZDB-GENE-070112-592"/>
<evidence type="ECO:0000259" key="2">
    <source>
        <dbReference type="PROSITE" id="PS50003"/>
    </source>
</evidence>
<reference evidence="5" key="4">
    <citation type="journal article" date="2018" name="Sci. Total Environ.">
        <title>Fipronil-induced toxic effects in zebrafish (Danio rerio) larvae by using digital gene expression profiling.</title>
        <authorList>
            <person name="Xu H."/>
            <person name="Liu X."/>
            <person name="Jia Y."/>
            <person name="Dong F."/>
            <person name="Xu J."/>
            <person name="Wu X."/>
            <person name="Yang Y."/>
            <person name="Zheng Y."/>
        </authorList>
    </citation>
    <scope>NUCLEOTIDE SEQUENCE</scope>
</reference>
<feature type="compositionally biased region" description="Basic and acidic residues" evidence="1">
    <location>
        <begin position="314"/>
        <end position="328"/>
    </location>
</feature>
<keyword evidence="4" id="KW-1185">Reference proteome</keyword>
<dbReference type="RefSeq" id="NP_001074034.1">
    <property type="nucleotide sequence ID" value="NM_001080565.1"/>
</dbReference>
<dbReference type="CTD" id="557029"/>
<feature type="domain" description="PH" evidence="2">
    <location>
        <begin position="20"/>
        <end position="143"/>
    </location>
</feature>
<dbReference type="ZFIN" id="ZDB-GENE-070112-592">
    <property type="gene designation" value="plekhs1.3"/>
</dbReference>
<accession>A1L1V3</accession>
<protein>
    <submittedName>
        <fullName evidence="5">Uncharacterized protein LOC557029</fullName>
    </submittedName>
    <submittedName>
        <fullName evidence="3">Zgc:158404</fullName>
    </submittedName>
</protein>
<dbReference type="PANTHER" id="PTHR47014:SF1">
    <property type="entry name" value="PLECKSTRIN HOMOLOGY DOMAIN-CONTAINING FAMILY S MEMBER 1"/>
    <property type="match status" value="1"/>
</dbReference>
<reference evidence="5" key="5">
    <citation type="submission" date="2025-04" db="UniProtKB">
        <authorList>
            <consortium name="RefSeq"/>
        </authorList>
    </citation>
    <scope>IDENTIFICATION</scope>
</reference>
<reference evidence="4" key="2">
    <citation type="journal article" date="2013" name="Nature">
        <title>The zebrafish reference genome sequence and its relationship to the human genome.</title>
        <authorList>
            <consortium name="Genome Reference Consortium Zebrafish"/>
            <person name="Howe K."/>
            <person name="Clark M.D."/>
            <person name="Torroja C.F."/>
            <person name="Torrance J."/>
            <person name="Berthelot C."/>
            <person name="Muffato M."/>
            <person name="Collins J.E."/>
            <person name="Humphray S."/>
            <person name="McLaren K."/>
            <person name="Matthews L."/>
            <person name="McLaren S."/>
            <person name="Sealy I."/>
            <person name="Caccamo M."/>
            <person name="Churcher C."/>
            <person name="Scott C."/>
            <person name="Barrett J.C."/>
            <person name="Koch R."/>
            <person name="Rauch G.J."/>
            <person name="White S."/>
            <person name="Chow W."/>
            <person name="Kilian B."/>
            <person name="Quintais L.T."/>
            <person name="Guerra-Assuncao J.A."/>
            <person name="Zhou Y."/>
            <person name="Gu Y."/>
            <person name="Yen J."/>
            <person name="Vogel J.H."/>
            <person name="Eyre T."/>
            <person name="Redmond S."/>
            <person name="Banerjee R."/>
            <person name="Chi J."/>
            <person name="Fu B."/>
            <person name="Langley E."/>
            <person name="Maguire S.F."/>
            <person name="Laird G.K."/>
            <person name="Lloyd D."/>
            <person name="Kenyon E."/>
            <person name="Donaldson S."/>
            <person name="Sehra H."/>
            <person name="Almeida-King J."/>
            <person name="Loveland J."/>
            <person name="Trevanion S."/>
            <person name="Jones M."/>
            <person name="Quail M."/>
            <person name="Willey D."/>
            <person name="Hunt A."/>
            <person name="Burton J."/>
            <person name="Sims S."/>
            <person name="McLay K."/>
            <person name="Plumb B."/>
            <person name="Davis J."/>
            <person name="Clee C."/>
            <person name="Oliver K."/>
            <person name="Clark R."/>
            <person name="Riddle C."/>
            <person name="Elliot D."/>
            <person name="Eliott D."/>
            <person name="Threadgold G."/>
            <person name="Harden G."/>
            <person name="Ware D."/>
            <person name="Begum S."/>
            <person name="Mortimore B."/>
            <person name="Mortimer B."/>
            <person name="Kerry G."/>
            <person name="Heath P."/>
            <person name="Phillimore B."/>
            <person name="Tracey A."/>
            <person name="Corby N."/>
            <person name="Dunn M."/>
            <person name="Johnson C."/>
            <person name="Wood J."/>
            <person name="Clark S."/>
            <person name="Pelan S."/>
            <person name="Griffiths G."/>
            <person name="Smith M."/>
            <person name="Glithero R."/>
            <person name="Howden P."/>
            <person name="Barker N."/>
            <person name="Lloyd C."/>
            <person name="Stevens C."/>
            <person name="Harley J."/>
            <person name="Holt K."/>
            <person name="Panagiotidis G."/>
            <person name="Lovell J."/>
            <person name="Beasley H."/>
            <person name="Henderson C."/>
            <person name="Gordon D."/>
            <person name="Auger K."/>
            <person name="Wright D."/>
            <person name="Collins J."/>
            <person name="Raisen C."/>
            <person name="Dyer L."/>
            <person name="Leung K."/>
            <person name="Robertson L."/>
            <person name="Ambridge K."/>
            <person name="Leongamornlert D."/>
            <person name="McGuire S."/>
            <person name="Gilderthorp R."/>
            <person name="Griffiths C."/>
            <person name="Manthravadi D."/>
            <person name="Nichol S."/>
            <person name="Barker G."/>
            <person name="Whitehead S."/>
            <person name="Kay M."/>
            <person name="Brown J."/>
            <person name="Murnane C."/>
            <person name="Gray E."/>
            <person name="Humphries M."/>
            <person name="Sycamore N."/>
            <person name="Barker D."/>
            <person name="Saunders D."/>
            <person name="Wallis J."/>
            <person name="Babbage A."/>
            <person name="Hammond S."/>
            <person name="Mashreghi-Mohammadi M."/>
            <person name="Barr L."/>
            <person name="Martin S."/>
            <person name="Wray P."/>
            <person name="Ellington A."/>
            <person name="Matthews N."/>
            <person name="Ellwood M."/>
            <person name="Woodmansey R."/>
            <person name="Clark G."/>
            <person name="Cooper J."/>
            <person name="Cooper J."/>
            <person name="Tromans A."/>
            <person name="Grafham D."/>
            <person name="Skuce C."/>
            <person name="Pandian R."/>
            <person name="Andrews R."/>
            <person name="Harrison E."/>
            <person name="Kimberley A."/>
            <person name="Garnett J."/>
            <person name="Fosker N."/>
            <person name="Hall R."/>
            <person name="Garner P."/>
            <person name="Kelly D."/>
            <person name="Bird C."/>
            <person name="Palmer S."/>
            <person name="Gehring I."/>
            <person name="Berger A."/>
            <person name="Dooley C.M."/>
            <person name="Ersan-Urun Z."/>
            <person name="Eser C."/>
            <person name="Geiger H."/>
            <person name="Geisler M."/>
            <person name="Karotki L."/>
            <person name="Kirn A."/>
            <person name="Konantz J."/>
            <person name="Konantz M."/>
            <person name="Oberlander M."/>
            <person name="Rudolph-Geiger S."/>
            <person name="Teucke M."/>
            <person name="Lanz C."/>
            <person name="Raddatz G."/>
            <person name="Osoegawa K."/>
            <person name="Zhu B."/>
            <person name="Rapp A."/>
            <person name="Widaa S."/>
            <person name="Langford C."/>
            <person name="Yang F."/>
            <person name="Schuster S.C."/>
            <person name="Carter N.P."/>
            <person name="Harrow J."/>
            <person name="Ning Z."/>
            <person name="Herrero J."/>
            <person name="Searle S.M."/>
            <person name="Enright A."/>
            <person name="Geisler R."/>
            <person name="Plasterk R.H."/>
            <person name="Lee C."/>
            <person name="Westerfield M."/>
            <person name="de Jong P.J."/>
            <person name="Zon L.I."/>
            <person name="Postlethwait J.H."/>
            <person name="Nusslein-Volhard C."/>
            <person name="Hubbard T.J."/>
            <person name="Roest Crollius H."/>
            <person name="Rogers J."/>
            <person name="Stemple D.L."/>
        </authorList>
    </citation>
    <scope>NUCLEOTIDE SEQUENCE [LARGE SCALE GENOMIC DNA]</scope>
</reference>
<reference evidence="3" key="1">
    <citation type="submission" date="2006-12" db="EMBL/GenBank/DDBJ databases">
        <authorList>
            <consortium name="NIH - Zebrafish Gene Collection (ZGC) project"/>
        </authorList>
    </citation>
    <scope>NUCLEOTIDE SEQUENCE [LARGE SCALE MRNA]</scope>
    <source>
        <tissue evidence="3">Kidney</tissue>
    </source>
</reference>
<proteinExistence type="evidence at transcript level"/>
<dbReference type="SMART" id="SM00233">
    <property type="entry name" value="PH"/>
    <property type="match status" value="1"/>
</dbReference>
<dbReference type="PROSITE" id="PS50003">
    <property type="entry name" value="PH_DOMAIN"/>
    <property type="match status" value="1"/>
</dbReference>
<evidence type="ECO:0000256" key="1">
    <source>
        <dbReference type="SAM" id="MobiDB-lite"/>
    </source>
</evidence>
<dbReference type="Pfam" id="PF00169">
    <property type="entry name" value="PH"/>
    <property type="match status" value="1"/>
</dbReference>
<reference evidence="5" key="3">
    <citation type="journal article" date="2015" name="Nat. Commun.">
        <title>RFX transcription factors are essential for hearing in mice.</title>
        <authorList>
            <person name="Elkon R."/>
            <person name="Milon B."/>
            <person name="Morrison L."/>
            <person name="Shah M."/>
            <person name="Vijayakumar S."/>
            <person name="Racherla M."/>
            <person name="Leitch C.C."/>
            <person name="Silipino L."/>
            <person name="Hadi S."/>
            <person name="Weiss-Gayet M."/>
            <person name="Barras E."/>
            <person name="Schmid C.D."/>
            <person name="Ait-Lounis A."/>
            <person name="Barnes A."/>
            <person name="Song Y."/>
            <person name="Eisenman D.J."/>
            <person name="Eliyahu E."/>
            <person name="Frolenkov G.I."/>
            <person name="Strome S.E."/>
            <person name="Durand B."/>
            <person name="Zaghloul N.A."/>
            <person name="Jones S.M."/>
            <person name="Reith W."/>
            <person name="Hertzano R."/>
        </authorList>
    </citation>
    <scope>NUCLEOTIDE SEQUENCE</scope>
</reference>
<dbReference type="InterPro" id="IPR001849">
    <property type="entry name" value="PH_domain"/>
</dbReference>
<sequence>MSNKTKSSTAKFYKEPVMVEEVYTGYLQKSPASPIIAKNLLSQKSWKRRFFVLSKTVDNNHQLTYYPSSERRDKPLGKIDLSKISLLFTSPDSHPTWDWIQKHIKCPPSSVLFMTVETRDYFLIGQNSDDVDGWLNAIVTALKKSQCKPNTEDPPQDNRIRSISAPLNCSEPKVEDHHDERWSAPALMSASFSTQSHYDYPRKFSEPLVPAERKLSVIEIQDEKTKEKDKSPEKSSEYMCMASVQIALEDNQQEKSTACAQSCNDGRDASVCNGAVNQETDDQNQKMNKEKRNSDPREHSQPRHHNFNNNRASTELDKAPSNKSGTETHVEKEICISQNSLKNSLVLTEKEGKPCVSECRQSQDSCLFHKGDQILAFNDLLIDTVDEIQTYLRRLSKDEVKLTIRRLPGSQPLHSEACPSH</sequence>
<organism evidence="3">
    <name type="scientific">Danio rerio</name>
    <name type="common">Zebrafish</name>
    <name type="synonym">Brachydanio rerio</name>
    <dbReference type="NCBI Taxonomy" id="7955"/>
    <lineage>
        <taxon>Eukaryota</taxon>
        <taxon>Metazoa</taxon>
        <taxon>Chordata</taxon>
        <taxon>Craniata</taxon>
        <taxon>Vertebrata</taxon>
        <taxon>Euteleostomi</taxon>
        <taxon>Actinopterygii</taxon>
        <taxon>Neopterygii</taxon>
        <taxon>Teleostei</taxon>
        <taxon>Ostariophysi</taxon>
        <taxon>Cypriniformes</taxon>
        <taxon>Danionidae</taxon>
        <taxon>Danioninae</taxon>
        <taxon>Danio</taxon>
    </lineage>
</organism>
<feature type="region of interest" description="Disordered" evidence="1">
    <location>
        <begin position="275"/>
        <end position="328"/>
    </location>
</feature>
<evidence type="ECO:0000313" key="5">
    <source>
        <dbReference type="RefSeq" id="NP_001074034.1"/>
    </source>
</evidence>
<dbReference type="Proteomes" id="UP000000437">
    <property type="component" value="Chromosome 12"/>
</dbReference>
<name>A1L1V3_DANRE</name>
<evidence type="ECO:0000313" key="6">
    <source>
        <dbReference type="ZFIN" id="ZDB-GENE-070112-592"/>
    </source>
</evidence>
<dbReference type="KEGG" id="dre:557029"/>
<evidence type="ECO:0000313" key="4">
    <source>
        <dbReference type="Proteomes" id="UP000000437"/>
    </source>
</evidence>
<evidence type="ECO:0000313" key="3">
    <source>
        <dbReference type="EMBL" id="AAI29226.1"/>
    </source>
</evidence>
<dbReference type="InterPro" id="IPR011993">
    <property type="entry name" value="PH-like_dom_sf"/>
</dbReference>
<dbReference type="EMBL" id="BC129225">
    <property type="protein sequence ID" value="AAI29226.1"/>
    <property type="molecule type" value="mRNA"/>
</dbReference>
<dbReference type="Gene3D" id="2.30.29.30">
    <property type="entry name" value="Pleckstrin-homology domain (PH domain)/Phosphotyrosine-binding domain (PTB)"/>
    <property type="match status" value="1"/>
</dbReference>